<dbReference type="InterPro" id="IPR020449">
    <property type="entry name" value="Tscrpt_reg_AraC-type_HTH"/>
</dbReference>
<keyword evidence="1" id="KW-0805">Transcription regulation</keyword>
<proteinExistence type="predicted"/>
<dbReference type="InterPro" id="IPR009057">
    <property type="entry name" value="Homeodomain-like_sf"/>
</dbReference>
<keyword evidence="3" id="KW-0804">Transcription</keyword>
<gene>
    <name evidence="5" type="ORF">OWR29_14625</name>
</gene>
<dbReference type="InterPro" id="IPR050204">
    <property type="entry name" value="AraC_XylS_family_regulators"/>
</dbReference>
<dbReference type="InterPro" id="IPR018062">
    <property type="entry name" value="HTH_AraC-typ_CS"/>
</dbReference>
<dbReference type="RefSeq" id="WP_267563341.1">
    <property type="nucleotide sequence ID" value="NZ_JAPNTZ010000005.1"/>
</dbReference>
<dbReference type="PROSITE" id="PS01124">
    <property type="entry name" value="HTH_ARAC_FAMILY_2"/>
    <property type="match status" value="1"/>
</dbReference>
<evidence type="ECO:0000313" key="5">
    <source>
        <dbReference type="EMBL" id="MCY1139231.1"/>
    </source>
</evidence>
<dbReference type="SUPFAM" id="SSF46689">
    <property type="entry name" value="Homeodomain-like"/>
    <property type="match status" value="2"/>
</dbReference>
<protein>
    <submittedName>
        <fullName evidence="5">Helix-turn-helix transcriptional regulator</fullName>
    </submittedName>
</protein>
<evidence type="ECO:0000259" key="4">
    <source>
        <dbReference type="PROSITE" id="PS01124"/>
    </source>
</evidence>
<dbReference type="InterPro" id="IPR018060">
    <property type="entry name" value="HTH_AraC"/>
</dbReference>
<dbReference type="PROSITE" id="PS00041">
    <property type="entry name" value="HTH_ARAC_FAMILY_1"/>
    <property type="match status" value="1"/>
</dbReference>
<sequence>MSELPSRLLRSSDTLGWRQVHASTWRDPAVADEFRRAPTPDLTVVLVTSGSYRIESRGGGSWRGAAYRPGSVGITAPGRGVRLRWRAAGPQPMESLHLRLSAGLVRETLSAYGRTPADLPDALTVNDDYVAAAAGALARALHESAPTLYADSVAQGLVAHLVHRSVPVARPAVVASLDTGRVIEHMHDHLGDDVDLDALAAVAAMSKFHFVRAFRAATGLTPHRYLTMLRMRRAADLLRTTELGVRQVAYACGYQSPSRFAAAFRREHGTSPALYRNFGLL</sequence>
<feature type="domain" description="HTH araC/xylS-type" evidence="4">
    <location>
        <begin position="180"/>
        <end position="278"/>
    </location>
</feature>
<dbReference type="SMART" id="SM00342">
    <property type="entry name" value="HTH_ARAC"/>
    <property type="match status" value="1"/>
</dbReference>
<dbReference type="PRINTS" id="PR00032">
    <property type="entry name" value="HTHARAC"/>
</dbReference>
<name>A0ABT4AYC3_9ACTN</name>
<reference evidence="5" key="1">
    <citation type="submission" date="2022-11" db="EMBL/GenBank/DDBJ databases">
        <authorList>
            <person name="Somphong A."/>
            <person name="Phongsopitanun W."/>
        </authorList>
    </citation>
    <scope>NUCLEOTIDE SEQUENCE</scope>
    <source>
        <strain evidence="5">Pm04-4</strain>
    </source>
</reference>
<evidence type="ECO:0000313" key="6">
    <source>
        <dbReference type="Proteomes" id="UP001151002"/>
    </source>
</evidence>
<comment type="caution">
    <text evidence="5">The sequence shown here is derived from an EMBL/GenBank/DDBJ whole genome shotgun (WGS) entry which is preliminary data.</text>
</comment>
<dbReference type="Pfam" id="PF12833">
    <property type="entry name" value="HTH_18"/>
    <property type="match status" value="1"/>
</dbReference>
<keyword evidence="2" id="KW-0238">DNA-binding</keyword>
<dbReference type="PANTHER" id="PTHR46796:SF6">
    <property type="entry name" value="ARAC SUBFAMILY"/>
    <property type="match status" value="1"/>
</dbReference>
<dbReference type="PANTHER" id="PTHR46796">
    <property type="entry name" value="HTH-TYPE TRANSCRIPTIONAL ACTIVATOR RHAS-RELATED"/>
    <property type="match status" value="1"/>
</dbReference>
<dbReference type="Gene3D" id="1.10.10.60">
    <property type="entry name" value="Homeodomain-like"/>
    <property type="match status" value="2"/>
</dbReference>
<accession>A0ABT4AYC3</accession>
<keyword evidence="6" id="KW-1185">Reference proteome</keyword>
<organism evidence="5 6">
    <name type="scientific">Paractinoplanes pyxinae</name>
    <dbReference type="NCBI Taxonomy" id="2997416"/>
    <lineage>
        <taxon>Bacteria</taxon>
        <taxon>Bacillati</taxon>
        <taxon>Actinomycetota</taxon>
        <taxon>Actinomycetes</taxon>
        <taxon>Micromonosporales</taxon>
        <taxon>Micromonosporaceae</taxon>
        <taxon>Paractinoplanes</taxon>
    </lineage>
</organism>
<evidence type="ECO:0000256" key="3">
    <source>
        <dbReference type="ARBA" id="ARBA00023163"/>
    </source>
</evidence>
<dbReference type="Proteomes" id="UP001151002">
    <property type="component" value="Unassembled WGS sequence"/>
</dbReference>
<evidence type="ECO:0000256" key="1">
    <source>
        <dbReference type="ARBA" id="ARBA00023015"/>
    </source>
</evidence>
<dbReference type="EMBL" id="JAPNTZ010000005">
    <property type="protein sequence ID" value="MCY1139231.1"/>
    <property type="molecule type" value="Genomic_DNA"/>
</dbReference>
<evidence type="ECO:0000256" key="2">
    <source>
        <dbReference type="ARBA" id="ARBA00023125"/>
    </source>
</evidence>